<dbReference type="EMBL" id="KZ819607">
    <property type="protein sequence ID" value="PWN31817.1"/>
    <property type="molecule type" value="Genomic_DNA"/>
</dbReference>
<gene>
    <name evidence="1" type="ORF">FA14DRAFT_93309</name>
</gene>
<dbReference type="RefSeq" id="XP_025352119.1">
    <property type="nucleotide sequence ID" value="XM_025503091.1"/>
</dbReference>
<evidence type="ECO:0000313" key="2">
    <source>
        <dbReference type="Proteomes" id="UP000245771"/>
    </source>
</evidence>
<organism evidence="1 2">
    <name type="scientific">Meira miltonrushii</name>
    <dbReference type="NCBI Taxonomy" id="1280837"/>
    <lineage>
        <taxon>Eukaryota</taxon>
        <taxon>Fungi</taxon>
        <taxon>Dikarya</taxon>
        <taxon>Basidiomycota</taxon>
        <taxon>Ustilaginomycotina</taxon>
        <taxon>Exobasidiomycetes</taxon>
        <taxon>Exobasidiales</taxon>
        <taxon>Brachybasidiaceae</taxon>
        <taxon>Meira</taxon>
    </lineage>
</organism>
<dbReference type="InParanoid" id="A0A316V2M8"/>
<keyword evidence="2" id="KW-1185">Reference proteome</keyword>
<dbReference type="AlphaFoldDB" id="A0A316V2M8"/>
<protein>
    <submittedName>
        <fullName evidence="1">Uncharacterized protein</fullName>
    </submittedName>
</protein>
<dbReference type="GeneID" id="37024872"/>
<reference evidence="1 2" key="1">
    <citation type="journal article" date="2018" name="Mol. Biol. Evol.">
        <title>Broad Genomic Sampling Reveals a Smut Pathogenic Ancestry of the Fungal Clade Ustilaginomycotina.</title>
        <authorList>
            <person name="Kijpornyongpan T."/>
            <person name="Mondo S.J."/>
            <person name="Barry K."/>
            <person name="Sandor L."/>
            <person name="Lee J."/>
            <person name="Lipzen A."/>
            <person name="Pangilinan J."/>
            <person name="LaButti K."/>
            <person name="Hainaut M."/>
            <person name="Henrissat B."/>
            <person name="Grigoriev I.V."/>
            <person name="Spatafora J.W."/>
            <person name="Aime M.C."/>
        </authorList>
    </citation>
    <scope>NUCLEOTIDE SEQUENCE [LARGE SCALE GENOMIC DNA]</scope>
    <source>
        <strain evidence="1 2">MCA 3882</strain>
    </source>
</reference>
<dbReference type="Proteomes" id="UP000245771">
    <property type="component" value="Unassembled WGS sequence"/>
</dbReference>
<name>A0A316V2M8_9BASI</name>
<proteinExistence type="predicted"/>
<sequence>MEQYWKYLDRMMPSLEEDQGEPWQSIVCWDRNDDWYDMCPLNEEDPDFGHYDYNEYDMAEDLSRHDHAIEDGLGAGAYYDNFGNEVLEDDWTDEIPREDDWFDDFTQEAGCPHPLLDINEKEMSALMRRCKTLPQKENQSTPKPAAAAAVARLYPSCLAQPEVCMQVGRKAVLEKEQPQRDSQEDVHPIEYRNVIQNYNKIVIQSLENAIRAIRTFKNHTLLCDECKASNNYHSIVVKEEVKTLFKELEPLLNTIKES</sequence>
<accession>A0A316V2M8</accession>
<evidence type="ECO:0000313" key="1">
    <source>
        <dbReference type="EMBL" id="PWN31817.1"/>
    </source>
</evidence>